<gene>
    <name evidence="5" type="ORF">DFJ67_4467</name>
</gene>
<name>A0A3D9ZNL2_9ACTN</name>
<dbReference type="GO" id="GO:0006355">
    <property type="term" value="P:regulation of DNA-templated transcription"/>
    <property type="evidence" value="ECO:0007669"/>
    <property type="project" value="InterPro"/>
</dbReference>
<dbReference type="SUPFAM" id="SSF52540">
    <property type="entry name" value="P-loop containing nucleoside triphosphate hydrolases"/>
    <property type="match status" value="1"/>
</dbReference>
<dbReference type="InterPro" id="IPR001867">
    <property type="entry name" value="OmpR/PhoB-type_DNA-bd"/>
</dbReference>
<dbReference type="RefSeq" id="WP_170215932.1">
    <property type="nucleotide sequence ID" value="NZ_BONB01000070.1"/>
</dbReference>
<comment type="similarity">
    <text evidence="1">Belongs to the AfsR/DnrI/RedD regulatory family.</text>
</comment>
<dbReference type="InterPro" id="IPR049052">
    <property type="entry name" value="nSTAND1"/>
</dbReference>
<evidence type="ECO:0000256" key="1">
    <source>
        <dbReference type="ARBA" id="ARBA00005820"/>
    </source>
</evidence>
<accession>A0A3D9ZNL2</accession>
<dbReference type="Gene3D" id="1.25.40.10">
    <property type="entry name" value="Tetratricopeptide repeat domain"/>
    <property type="match status" value="2"/>
</dbReference>
<dbReference type="Pfam" id="PF25872">
    <property type="entry name" value="HTH_77"/>
    <property type="match status" value="1"/>
</dbReference>
<feature type="domain" description="OmpR/PhoB-type" evidence="4">
    <location>
        <begin position="1"/>
        <end position="89"/>
    </location>
</feature>
<dbReference type="InterPro" id="IPR058852">
    <property type="entry name" value="HTH_77"/>
</dbReference>
<comment type="caution">
    <text evidence="5">The sequence shown here is derived from an EMBL/GenBank/DDBJ whole genome shotgun (WGS) entry which is preliminary data.</text>
</comment>
<dbReference type="AlphaFoldDB" id="A0A3D9ZNL2"/>
<dbReference type="InterPro" id="IPR011990">
    <property type="entry name" value="TPR-like_helical_dom_sf"/>
</dbReference>
<dbReference type="Proteomes" id="UP000256913">
    <property type="component" value="Unassembled WGS sequence"/>
</dbReference>
<evidence type="ECO:0000256" key="3">
    <source>
        <dbReference type="PROSITE-ProRule" id="PRU01091"/>
    </source>
</evidence>
<dbReference type="Pfam" id="PF20703">
    <property type="entry name" value="nSTAND1"/>
    <property type="match status" value="1"/>
</dbReference>
<dbReference type="Pfam" id="PF03704">
    <property type="entry name" value="BTAD"/>
    <property type="match status" value="1"/>
</dbReference>
<dbReference type="SUPFAM" id="SSF46894">
    <property type="entry name" value="C-terminal effector domain of the bipartite response regulators"/>
    <property type="match status" value="1"/>
</dbReference>
<dbReference type="InterPro" id="IPR016032">
    <property type="entry name" value="Sig_transdc_resp-reg_C-effctor"/>
</dbReference>
<feature type="DNA-binding region" description="OmpR/PhoB-type" evidence="3">
    <location>
        <begin position="1"/>
        <end position="89"/>
    </location>
</feature>
<evidence type="ECO:0000313" key="6">
    <source>
        <dbReference type="Proteomes" id="UP000256913"/>
    </source>
</evidence>
<dbReference type="GO" id="GO:0000160">
    <property type="term" value="P:phosphorelay signal transduction system"/>
    <property type="evidence" value="ECO:0007669"/>
    <property type="project" value="InterPro"/>
</dbReference>
<evidence type="ECO:0000256" key="2">
    <source>
        <dbReference type="ARBA" id="ARBA00023125"/>
    </source>
</evidence>
<protein>
    <submittedName>
        <fullName evidence="5">Putative ATPase</fullName>
    </submittedName>
</protein>
<proteinExistence type="inferred from homology"/>
<dbReference type="SMART" id="SM01043">
    <property type="entry name" value="BTAD"/>
    <property type="match status" value="1"/>
</dbReference>
<evidence type="ECO:0000259" key="4">
    <source>
        <dbReference type="PROSITE" id="PS51755"/>
    </source>
</evidence>
<dbReference type="InterPro" id="IPR005158">
    <property type="entry name" value="BTAD"/>
</dbReference>
<dbReference type="PANTHER" id="PTHR47691:SF3">
    <property type="entry name" value="HTH-TYPE TRANSCRIPTIONAL REGULATOR RV0890C-RELATED"/>
    <property type="match status" value="1"/>
</dbReference>
<keyword evidence="6" id="KW-1185">Reference proteome</keyword>
<reference evidence="5 6" key="1">
    <citation type="submission" date="2018-08" db="EMBL/GenBank/DDBJ databases">
        <title>Sequencing the genomes of 1000 actinobacteria strains.</title>
        <authorList>
            <person name="Klenk H.-P."/>
        </authorList>
    </citation>
    <scope>NUCLEOTIDE SEQUENCE [LARGE SCALE GENOMIC DNA]</scope>
    <source>
        <strain evidence="5 6">DSM 44099</strain>
    </source>
</reference>
<dbReference type="InterPro" id="IPR036388">
    <property type="entry name" value="WH-like_DNA-bd_sf"/>
</dbReference>
<dbReference type="CDD" id="cd15831">
    <property type="entry name" value="BTAD"/>
    <property type="match status" value="1"/>
</dbReference>
<dbReference type="GO" id="GO:0003677">
    <property type="term" value="F:DNA binding"/>
    <property type="evidence" value="ECO:0007669"/>
    <property type="project" value="UniProtKB-UniRule"/>
</dbReference>
<dbReference type="EMBL" id="QUMQ01000001">
    <property type="protein sequence ID" value="REF98449.1"/>
    <property type="molecule type" value="Genomic_DNA"/>
</dbReference>
<dbReference type="InterPro" id="IPR027417">
    <property type="entry name" value="P-loop_NTPase"/>
</dbReference>
<dbReference type="SUPFAM" id="SSF48452">
    <property type="entry name" value="TPR-like"/>
    <property type="match status" value="2"/>
</dbReference>
<sequence length="1067" mass="113308">MQVGILGPLEVLVDGRPVEVGGARLRALLTRLALDAGRAVGTETLADALWGDAQPADLPNALQSLVSRLRRTVPGIPVLLSPGGYRLDLPGDAVDAQRFTALARDGRDALRGGDPDKAVRLLRDGLALWRGPALADVADAPFALAPVARLDELRLAALEDRIDAELRLAGPAHLVAELDELAAAHPLRERVWALRLRALAAAGRPAEALAAYADFRQRLADELGADPSPELREAHLAVLRGADEPPAARALHSRGNLRAALTSFVGRGAELERVDRLLADGRLVTLVGPGGAGKTRLATVAAAVRAEHGLDAAWMVELAPVTDPADVVQAALVAIDGRAAAFSDPGRRQANRDALTRLVEALAPIDALVVLDNCEHVVDAAARLADELLARCPRLRILATSREPLGITGEALCPLPPLGLPESSTADLDAVRGYPSIQLFRDRAEAVRPGFAVTADNVADVVEICRRLDGLPLAIELAAARLRSLSTAQVAARLDDRFRLLTGGSRTALERHRTLRAVVAWSWELLTSEERRLAERLAVFPSTITAESAAGVAAPDATVDAVADLLAALVDKSLLQLVGDGRYRMLETIREYGLEQLVARGDAPRLRSAHAAYFLARAELMEPQLRTRDQLRWLDAFDADRANMIGALHYAAETDDASTAVRLAAALTMPFTIRGDHEQAVALLGRALAARGPAPAAHRAVVTALFLLNSVFTGTWPGDAAVDDLKALVRVAPPKSHPFLPVIEPIMTLFTDDTEHGLAAIAEGLKDADPFTRGMLLSLSGSIKENDGDADGMLADLSEAAEIQRELGERWSLGMTLGSLSDALAKRGDLAGATAALEEASRLAAELNAREDIGYQRVWTANLRAQAGDVAWARADLERFLAESTRDGMANRTAAFVVMMLGEYDRREGKLASARARYREADEMQKLSPLIAPQFRGMLNGFEAHVAIAEGRIDDAKALVTEGIKGAMLGKDMPVIALIAVATVSLLAALDQPERAAEALGASDSLRGSSDLSNGDAVSLSAKLRARLGDAAYDAAYGRGRALSRADALALIDPAHDPDLTPGGDKT</sequence>
<evidence type="ECO:0000313" key="5">
    <source>
        <dbReference type="EMBL" id="REF98449.1"/>
    </source>
</evidence>
<dbReference type="PROSITE" id="PS51755">
    <property type="entry name" value="OMPR_PHOB"/>
    <property type="match status" value="1"/>
</dbReference>
<dbReference type="SMART" id="SM00862">
    <property type="entry name" value="Trans_reg_C"/>
    <property type="match status" value="1"/>
</dbReference>
<keyword evidence="2 3" id="KW-0238">DNA-binding</keyword>
<dbReference type="PANTHER" id="PTHR47691">
    <property type="entry name" value="REGULATOR-RELATED"/>
    <property type="match status" value="1"/>
</dbReference>
<dbReference type="Gene3D" id="1.10.10.10">
    <property type="entry name" value="Winged helix-like DNA-binding domain superfamily/Winged helix DNA-binding domain"/>
    <property type="match status" value="1"/>
</dbReference>
<organism evidence="5 6">
    <name type="scientific">Asanoa ferruginea</name>
    <dbReference type="NCBI Taxonomy" id="53367"/>
    <lineage>
        <taxon>Bacteria</taxon>
        <taxon>Bacillati</taxon>
        <taxon>Actinomycetota</taxon>
        <taxon>Actinomycetes</taxon>
        <taxon>Micromonosporales</taxon>
        <taxon>Micromonosporaceae</taxon>
        <taxon>Asanoa</taxon>
    </lineage>
</organism>